<keyword evidence="7 10" id="KW-0029">Amino-acid transport</keyword>
<dbReference type="PANTHER" id="PTHR30086">
    <property type="entry name" value="ARGININE EXPORTER PROTEIN ARGO"/>
    <property type="match status" value="1"/>
</dbReference>
<evidence type="ECO:0000256" key="7">
    <source>
        <dbReference type="ARBA" id="ARBA00022970"/>
    </source>
</evidence>
<dbReference type="HAMAP" id="MF_01901">
    <property type="entry name" value="ArgO"/>
    <property type="match status" value="1"/>
</dbReference>
<evidence type="ECO:0000313" key="11">
    <source>
        <dbReference type="EMBL" id="QGY30440.1"/>
    </source>
</evidence>
<dbReference type="EMBL" id="CP024768">
    <property type="protein sequence ID" value="QGY30440.1"/>
    <property type="molecule type" value="Genomic_DNA"/>
</dbReference>
<feature type="transmembrane region" description="Helical" evidence="10">
    <location>
        <begin position="6"/>
        <end position="25"/>
    </location>
</feature>
<name>A0A6B9G5P8_PANCY</name>
<evidence type="ECO:0000256" key="5">
    <source>
        <dbReference type="ARBA" id="ARBA00022519"/>
    </source>
</evidence>
<dbReference type="NCBIfam" id="NF006801">
    <property type="entry name" value="PRK09304.1"/>
    <property type="match status" value="1"/>
</dbReference>
<keyword evidence="6 10" id="KW-0812">Transmembrane</keyword>
<keyword evidence="9 10" id="KW-0472">Membrane</keyword>
<keyword evidence="3 10" id="KW-0813">Transport</keyword>
<reference evidence="11 12" key="1">
    <citation type="submission" date="2017-11" db="EMBL/GenBank/DDBJ databases">
        <title>Genome sequence of Pantoea cypripedii NE1.</title>
        <authorList>
            <person name="Nascimento F.X."/>
        </authorList>
    </citation>
    <scope>NUCLEOTIDE SEQUENCE [LARGE SCALE GENOMIC DNA]</scope>
    <source>
        <strain evidence="11 12">NE1</strain>
    </source>
</reference>
<accession>A0A6B9G5P8</accession>
<feature type="transmembrane region" description="Helical" evidence="10">
    <location>
        <begin position="147"/>
        <end position="171"/>
    </location>
</feature>
<feature type="transmembrane region" description="Helical" evidence="10">
    <location>
        <begin position="67"/>
        <end position="88"/>
    </location>
</feature>
<gene>
    <name evidence="10" type="primary">argO</name>
    <name evidence="11" type="ORF">CUN67_16495</name>
</gene>
<comment type="function">
    <text evidence="10">Involved in the export of arginine. Important to control the intracellular level of arginine and the correct balance between arginine and lysine.</text>
</comment>
<evidence type="ECO:0000256" key="4">
    <source>
        <dbReference type="ARBA" id="ARBA00022475"/>
    </source>
</evidence>
<dbReference type="PANTHER" id="PTHR30086:SF20">
    <property type="entry name" value="ARGININE EXPORTER PROTEIN ARGO-RELATED"/>
    <property type="match status" value="1"/>
</dbReference>
<sequence>MLSVYLQGLALGASLILPLGPQNAFVMNQGIKRHYHLMTAALCTLSDIALICGGIFGGSALLNQSPLLLMLITWTGVAFLTWYGWGALRNAWQGDVSLASTEVMKQGRWRIIATMLAVTWLNPHVYIDTFVVLGSLGGQLPSEAARRWFALGSVSASVIWFFGLALLASWLSPRLRTVRVQRIINLLVGAVMWVIAFQLARQGIASW</sequence>
<dbReference type="GO" id="GO:0061459">
    <property type="term" value="F:L-arginine transmembrane transporter activity"/>
    <property type="evidence" value="ECO:0007669"/>
    <property type="project" value="UniProtKB-UniRule"/>
</dbReference>
<evidence type="ECO:0000256" key="3">
    <source>
        <dbReference type="ARBA" id="ARBA00022448"/>
    </source>
</evidence>
<dbReference type="RefSeq" id="WP_208716362.1">
    <property type="nucleotide sequence ID" value="NZ_CP024768.1"/>
</dbReference>
<keyword evidence="8 10" id="KW-1133">Transmembrane helix</keyword>
<evidence type="ECO:0000256" key="6">
    <source>
        <dbReference type="ARBA" id="ARBA00022692"/>
    </source>
</evidence>
<evidence type="ECO:0000256" key="9">
    <source>
        <dbReference type="ARBA" id="ARBA00023136"/>
    </source>
</evidence>
<evidence type="ECO:0000313" key="12">
    <source>
        <dbReference type="Proteomes" id="UP000502005"/>
    </source>
</evidence>
<comment type="subcellular location">
    <subcellularLocation>
        <location evidence="1 10">Cell membrane</location>
        <topology evidence="1 10">Multi-pass membrane protein</topology>
    </subcellularLocation>
</comment>
<dbReference type="Pfam" id="PF01810">
    <property type="entry name" value="LysE"/>
    <property type="match status" value="1"/>
</dbReference>
<dbReference type="InterPro" id="IPR023445">
    <property type="entry name" value="Arg_export_ArgO_enterobac"/>
</dbReference>
<dbReference type="InterPro" id="IPR004777">
    <property type="entry name" value="Lys/arg_exporter"/>
</dbReference>
<dbReference type="InterPro" id="IPR001123">
    <property type="entry name" value="LeuE-type"/>
</dbReference>
<evidence type="ECO:0000256" key="8">
    <source>
        <dbReference type="ARBA" id="ARBA00022989"/>
    </source>
</evidence>
<organism evidence="11 12">
    <name type="scientific">Pantoea cypripedii</name>
    <name type="common">Pectobacterium cypripedii</name>
    <name type="synonym">Erwinia cypripedii</name>
    <dbReference type="NCBI Taxonomy" id="55209"/>
    <lineage>
        <taxon>Bacteria</taxon>
        <taxon>Pseudomonadati</taxon>
        <taxon>Pseudomonadota</taxon>
        <taxon>Gammaproteobacteria</taxon>
        <taxon>Enterobacterales</taxon>
        <taxon>Erwiniaceae</taxon>
        <taxon>Pantoea</taxon>
    </lineage>
</organism>
<keyword evidence="5" id="KW-0997">Cell inner membrane</keyword>
<protein>
    <recommendedName>
        <fullName evidence="10">Arginine exporter protein ArgO</fullName>
    </recommendedName>
</protein>
<evidence type="ECO:0000256" key="1">
    <source>
        <dbReference type="ARBA" id="ARBA00004651"/>
    </source>
</evidence>
<dbReference type="GO" id="GO:0005886">
    <property type="term" value="C:plasma membrane"/>
    <property type="evidence" value="ECO:0007669"/>
    <property type="project" value="UniProtKB-SubCell"/>
</dbReference>
<comment type="catalytic activity">
    <reaction evidence="10">
        <text>L-arginine(in) = L-arginine(out)</text>
        <dbReference type="Rhea" id="RHEA:32143"/>
        <dbReference type="ChEBI" id="CHEBI:32682"/>
    </reaction>
</comment>
<dbReference type="Proteomes" id="UP000502005">
    <property type="component" value="Chromosome"/>
</dbReference>
<feature type="transmembrane region" description="Helical" evidence="10">
    <location>
        <begin position="37"/>
        <end position="61"/>
    </location>
</feature>
<evidence type="ECO:0000256" key="2">
    <source>
        <dbReference type="ARBA" id="ARBA00009043"/>
    </source>
</evidence>
<evidence type="ECO:0000256" key="10">
    <source>
        <dbReference type="HAMAP-Rule" id="MF_01901"/>
    </source>
</evidence>
<keyword evidence="4 10" id="KW-1003">Cell membrane</keyword>
<feature type="transmembrane region" description="Helical" evidence="10">
    <location>
        <begin position="109"/>
        <end position="127"/>
    </location>
</feature>
<dbReference type="NCBIfam" id="TIGR00948">
    <property type="entry name" value="2a75"/>
    <property type="match status" value="1"/>
</dbReference>
<proteinExistence type="inferred from homology"/>
<feature type="transmembrane region" description="Helical" evidence="10">
    <location>
        <begin position="183"/>
        <end position="200"/>
    </location>
</feature>
<comment type="similarity">
    <text evidence="2 10">Belongs to the LysE/ArgO transporter (TC 2.A.75) family.</text>
</comment>
<dbReference type="AlphaFoldDB" id="A0A6B9G5P8"/>